<dbReference type="InterPro" id="IPR019557">
    <property type="entry name" value="AminoTfrase-like_pln_mobile"/>
</dbReference>
<dbReference type="Pfam" id="PF10536">
    <property type="entry name" value="PMD"/>
    <property type="match status" value="1"/>
</dbReference>
<feature type="region of interest" description="Disordered" evidence="1">
    <location>
        <begin position="261"/>
        <end position="341"/>
    </location>
</feature>
<feature type="compositionally biased region" description="Pro residues" evidence="1">
    <location>
        <begin position="332"/>
        <end position="341"/>
    </location>
</feature>
<keyword evidence="4" id="KW-1185">Reference proteome</keyword>
<feature type="compositionally biased region" description="Polar residues" evidence="1">
    <location>
        <begin position="379"/>
        <end position="397"/>
    </location>
</feature>
<sequence length="434" mass="49279">MSGLKLSDITKALFIAKEAIQLTRPSRNAIDGVSLKLKWLMDELVELPLNATLERVQQHARAIILAFIGGVVLPNKTGNKWRATKLLRDIPTHVLKVYRDQLDQLSDDHFVWRPYVLEELPEYCLHGMPQLWMSKVPLICFKKVEFIFPDPVLRQFGMLQEDMGYNHEYMMWYRRITRMFVGNSYPIPAQIDGGDEGAHTGYRGIGGGVEGLLQQLQRIDFLLGQVDHSCPQATESRNIIANTFTAYREHNRLEAEQFELPPLYYTAPHTQRPKERRRGRRGQESGPPAHPTAPSSSQTSPPPTQREFIPSSSQTCLPPTQHEFIPSSSQTCPPPTQREFIPPPCFTHAEYSTPNFATSQHESQFECVTQADTQTHIGTHTQGDNVQVGTQGDSMQVGTRGENLGSIERQTSIKIFRKSFSQRDKRAPNRYTPN</sequence>
<organism evidence="3 4">
    <name type="scientific">Penstemon davidsonii</name>
    <dbReference type="NCBI Taxonomy" id="160366"/>
    <lineage>
        <taxon>Eukaryota</taxon>
        <taxon>Viridiplantae</taxon>
        <taxon>Streptophyta</taxon>
        <taxon>Embryophyta</taxon>
        <taxon>Tracheophyta</taxon>
        <taxon>Spermatophyta</taxon>
        <taxon>Magnoliopsida</taxon>
        <taxon>eudicotyledons</taxon>
        <taxon>Gunneridae</taxon>
        <taxon>Pentapetalae</taxon>
        <taxon>asterids</taxon>
        <taxon>lamiids</taxon>
        <taxon>Lamiales</taxon>
        <taxon>Plantaginaceae</taxon>
        <taxon>Cheloneae</taxon>
        <taxon>Penstemon</taxon>
    </lineage>
</organism>
<dbReference type="PANTHER" id="PTHR46033:SF8">
    <property type="entry name" value="PROTEIN MAINTENANCE OF MERISTEMS-LIKE"/>
    <property type="match status" value="1"/>
</dbReference>
<reference evidence="3 4" key="1">
    <citation type="journal article" date="2023" name="bioRxiv">
        <title>Genome report: Whole genome sequence and annotation of Penstemon davidsonii.</title>
        <authorList>
            <person name="Ostevik K.L."/>
            <person name="Alabady M."/>
            <person name="Zhang M."/>
            <person name="Rausher M.D."/>
        </authorList>
    </citation>
    <scope>NUCLEOTIDE SEQUENCE [LARGE SCALE GENOMIC DNA]</scope>
    <source>
        <strain evidence="3">DNT005</strain>
        <tissue evidence="3">Whole leaf</tissue>
    </source>
</reference>
<name>A0ABR0DWF0_9LAMI</name>
<feature type="domain" description="Aminotransferase-like plant mobile" evidence="2">
    <location>
        <begin position="80"/>
        <end position="161"/>
    </location>
</feature>
<gene>
    <name evidence="3" type="ORF">RD792_017690</name>
</gene>
<evidence type="ECO:0000259" key="2">
    <source>
        <dbReference type="Pfam" id="PF10536"/>
    </source>
</evidence>
<dbReference type="Proteomes" id="UP001291926">
    <property type="component" value="Unassembled WGS sequence"/>
</dbReference>
<dbReference type="InterPro" id="IPR044824">
    <property type="entry name" value="MAIN-like"/>
</dbReference>
<evidence type="ECO:0000313" key="4">
    <source>
        <dbReference type="Proteomes" id="UP001291926"/>
    </source>
</evidence>
<feature type="region of interest" description="Disordered" evidence="1">
    <location>
        <begin position="415"/>
        <end position="434"/>
    </location>
</feature>
<proteinExistence type="predicted"/>
<comment type="caution">
    <text evidence="3">The sequence shown here is derived from an EMBL/GenBank/DDBJ whole genome shotgun (WGS) entry which is preliminary data.</text>
</comment>
<feature type="region of interest" description="Disordered" evidence="1">
    <location>
        <begin position="379"/>
        <end position="410"/>
    </location>
</feature>
<evidence type="ECO:0000256" key="1">
    <source>
        <dbReference type="SAM" id="MobiDB-lite"/>
    </source>
</evidence>
<accession>A0ABR0DWF0</accession>
<dbReference type="PANTHER" id="PTHR46033">
    <property type="entry name" value="PROTEIN MAIN-LIKE 2"/>
    <property type="match status" value="1"/>
</dbReference>
<protein>
    <recommendedName>
        <fullName evidence="2">Aminotransferase-like plant mobile domain-containing protein</fullName>
    </recommendedName>
</protein>
<dbReference type="EMBL" id="JAYDYQ010000309">
    <property type="protein sequence ID" value="KAK4493409.1"/>
    <property type="molecule type" value="Genomic_DNA"/>
</dbReference>
<evidence type="ECO:0000313" key="3">
    <source>
        <dbReference type="EMBL" id="KAK4493409.1"/>
    </source>
</evidence>